<evidence type="ECO:0000313" key="2">
    <source>
        <dbReference type="Proteomes" id="UP000019270"/>
    </source>
</evidence>
<dbReference type="RefSeq" id="WP_035328620.1">
    <property type="nucleotide sequence ID" value="NZ_APVL01000004.1"/>
</dbReference>
<dbReference type="PATRIC" id="fig|1307436.3.peg.1409"/>
<sequence>MGTIVCQACNSTIDHFEDEKVTVLYSKKCNCCDEEKVEKTNK</sequence>
<reference evidence="2" key="1">
    <citation type="submission" date="2013-03" db="EMBL/GenBank/DDBJ databases">
        <title>Draft genome sequence of Bacillus firmus DS1.</title>
        <authorList>
            <person name="Peng D."/>
            <person name="Zhu L."/>
            <person name="Sun M."/>
        </authorList>
    </citation>
    <scope>NUCLEOTIDE SEQUENCE [LARGE SCALE GENOMIC DNA]</scope>
    <source>
        <strain evidence="2">DS1</strain>
    </source>
</reference>
<accession>W7L9D6</accession>
<gene>
    <name evidence="1" type="ORF">PBF_06626</name>
</gene>
<name>W7L9D6_CYTFI</name>
<comment type="caution">
    <text evidence="1">The sequence shown here is derived from an EMBL/GenBank/DDBJ whole genome shotgun (WGS) entry which is preliminary data.</text>
</comment>
<protein>
    <recommendedName>
        <fullName evidence="3">Phosphoesterase</fullName>
    </recommendedName>
</protein>
<organism evidence="1 2">
    <name type="scientific">Cytobacillus firmus DS1</name>
    <dbReference type="NCBI Taxonomy" id="1307436"/>
    <lineage>
        <taxon>Bacteria</taxon>
        <taxon>Bacillati</taxon>
        <taxon>Bacillota</taxon>
        <taxon>Bacilli</taxon>
        <taxon>Bacillales</taxon>
        <taxon>Bacillaceae</taxon>
        <taxon>Cytobacillus</taxon>
    </lineage>
</organism>
<proteinExistence type="predicted"/>
<dbReference type="InterPro" id="IPR025236">
    <property type="entry name" value="SR1P"/>
</dbReference>
<dbReference type="eggNOG" id="ENOG5030CGW">
    <property type="taxonomic scope" value="Bacteria"/>
</dbReference>
<dbReference type="Proteomes" id="UP000019270">
    <property type="component" value="Unassembled WGS sequence"/>
</dbReference>
<dbReference type="OrthoDB" id="2971595at2"/>
<evidence type="ECO:0008006" key="3">
    <source>
        <dbReference type="Google" id="ProtNLM"/>
    </source>
</evidence>
<reference evidence="1 2" key="2">
    <citation type="journal article" date="2016" name="Sci. Rep.">
        <title>A novel serine protease, Sep1, from Bacillus firmus DS-1 has nematicidal activity and degrades multiple intestinal-associated nematode proteins.</title>
        <authorList>
            <person name="Geng C."/>
            <person name="Nie X."/>
            <person name="Tang Z."/>
            <person name="Zhang Y."/>
            <person name="Lin J."/>
            <person name="Sun M."/>
            <person name="Peng D."/>
        </authorList>
    </citation>
    <scope>NUCLEOTIDE SEQUENCE [LARGE SCALE GENOMIC DNA]</scope>
    <source>
        <strain evidence="1 2">DS1</strain>
    </source>
</reference>
<dbReference type="Pfam" id="PF13790">
    <property type="entry name" value="SR1P"/>
    <property type="match status" value="1"/>
</dbReference>
<dbReference type="EMBL" id="APVL01000004">
    <property type="protein sequence ID" value="EWG11786.1"/>
    <property type="molecule type" value="Genomic_DNA"/>
</dbReference>
<dbReference type="AlphaFoldDB" id="W7L9D6"/>
<evidence type="ECO:0000313" key="1">
    <source>
        <dbReference type="EMBL" id="EWG11786.1"/>
    </source>
</evidence>